<gene>
    <name evidence="2" type="ORF">ACFSKV_09025</name>
</gene>
<dbReference type="Proteomes" id="UP001597414">
    <property type="component" value="Unassembled WGS sequence"/>
</dbReference>
<feature type="domain" description="Aminoglycoside phosphotransferase" evidence="1">
    <location>
        <begin position="23"/>
        <end position="253"/>
    </location>
</feature>
<keyword evidence="3" id="KW-1185">Reference proteome</keyword>
<accession>A0ABW5B6D8</accession>
<protein>
    <submittedName>
        <fullName evidence="2">Phosphotransferase enzyme family protein</fullName>
    </submittedName>
</protein>
<dbReference type="PANTHER" id="PTHR21064:SF5">
    <property type="entry name" value="SLR1880 PROTEIN"/>
    <property type="match status" value="1"/>
</dbReference>
<evidence type="ECO:0000313" key="3">
    <source>
        <dbReference type="Proteomes" id="UP001597414"/>
    </source>
</evidence>
<dbReference type="Pfam" id="PF01636">
    <property type="entry name" value="APH"/>
    <property type="match status" value="1"/>
</dbReference>
<name>A0ABW5B6D8_9BACT</name>
<sequence length="343" mass="39579">MNALSWLPELNQRYGLEIEESKIRKFGDGHIHQTYLIELDNQKLILQRFNNKVFQRPDIISHNHKILIDQLDTRVLPFQLPLPLANKKGELFTEIQHKYFRISPFVSGTCVNEIEKAEHAYLAAKAFAQFIVAGIHIPADQFQEAIPGFNDLDLRYHQLLEAIKNTKRKIQGELDEIVGFYLDQKNLVEEYNSWKAELPLRLTHNDTKINNLIFSEDFSKVNAVIDLDTVMAGFIFYDFGDLVRTVACTEGESSQNWNKIEVDQLKYDALLSGFHAGGKGVFTKEELDSLSFGGKMMTCIMGFRFLADYLNGNIYYTIHYEKQNMLRAKNQMCLLRSLIQLDA</sequence>
<dbReference type="Gene3D" id="3.30.200.20">
    <property type="entry name" value="Phosphorylase Kinase, domain 1"/>
    <property type="match status" value="1"/>
</dbReference>
<dbReference type="Gene3D" id="3.90.1200.10">
    <property type="match status" value="1"/>
</dbReference>
<proteinExistence type="predicted"/>
<evidence type="ECO:0000313" key="2">
    <source>
        <dbReference type="EMBL" id="MFD2201707.1"/>
    </source>
</evidence>
<reference evidence="3" key="1">
    <citation type="journal article" date="2019" name="Int. J. Syst. Evol. Microbiol.">
        <title>The Global Catalogue of Microorganisms (GCM) 10K type strain sequencing project: providing services to taxonomists for standard genome sequencing and annotation.</title>
        <authorList>
            <consortium name="The Broad Institute Genomics Platform"/>
            <consortium name="The Broad Institute Genome Sequencing Center for Infectious Disease"/>
            <person name="Wu L."/>
            <person name="Ma J."/>
        </authorList>
    </citation>
    <scope>NUCLEOTIDE SEQUENCE [LARGE SCALE GENOMIC DNA]</scope>
    <source>
        <strain evidence="3">KCTC 19812</strain>
    </source>
</reference>
<dbReference type="RefSeq" id="WP_380801630.1">
    <property type="nucleotide sequence ID" value="NZ_JBHUIV010000014.1"/>
</dbReference>
<dbReference type="SUPFAM" id="SSF56112">
    <property type="entry name" value="Protein kinase-like (PK-like)"/>
    <property type="match status" value="1"/>
</dbReference>
<dbReference type="EMBL" id="JBHUIV010000014">
    <property type="protein sequence ID" value="MFD2201707.1"/>
    <property type="molecule type" value="Genomic_DNA"/>
</dbReference>
<dbReference type="InterPro" id="IPR002575">
    <property type="entry name" value="Aminoglycoside_PTrfase"/>
</dbReference>
<evidence type="ECO:0000259" key="1">
    <source>
        <dbReference type="Pfam" id="PF01636"/>
    </source>
</evidence>
<dbReference type="InterPro" id="IPR050249">
    <property type="entry name" value="Pseudomonas-type_ThrB"/>
</dbReference>
<dbReference type="PANTHER" id="PTHR21064">
    <property type="entry name" value="AMINOGLYCOSIDE PHOSPHOTRANSFERASE DOMAIN-CONTAINING PROTEIN-RELATED"/>
    <property type="match status" value="1"/>
</dbReference>
<dbReference type="InterPro" id="IPR011009">
    <property type="entry name" value="Kinase-like_dom_sf"/>
</dbReference>
<comment type="caution">
    <text evidence="2">The sequence shown here is derived from an EMBL/GenBank/DDBJ whole genome shotgun (WGS) entry which is preliminary data.</text>
</comment>
<organism evidence="2 3">
    <name type="scientific">Shivajiella indica</name>
    <dbReference type="NCBI Taxonomy" id="872115"/>
    <lineage>
        <taxon>Bacteria</taxon>
        <taxon>Pseudomonadati</taxon>
        <taxon>Bacteroidota</taxon>
        <taxon>Cytophagia</taxon>
        <taxon>Cytophagales</taxon>
        <taxon>Cyclobacteriaceae</taxon>
        <taxon>Shivajiella</taxon>
    </lineage>
</organism>